<comment type="subcellular location">
    <subcellularLocation>
        <location evidence="12 13">Cell membrane</location>
        <topology evidence="12 13">Multi-pass membrane protein</topology>
    </subcellularLocation>
    <subcellularLocation>
        <location evidence="1">Membrane</location>
        <topology evidence="1">Multi-pass membrane protein</topology>
    </subcellularLocation>
</comment>
<dbReference type="GO" id="GO:0046933">
    <property type="term" value="F:proton-transporting ATP synthase activity, rotational mechanism"/>
    <property type="evidence" value="ECO:0007669"/>
    <property type="project" value="UniProtKB-UniRule"/>
</dbReference>
<dbReference type="NCBIfam" id="NF004477">
    <property type="entry name" value="PRK05815.1-1"/>
    <property type="match status" value="1"/>
</dbReference>
<sequence length="285" mass="31791">MIILRLLATVKGIMSGETPSQQAYISHHLNHLQLDLRNFELINPHSVDPASFWTLNIDSLFFSLVLGVLFLLVFRKIAVNATSGVPGKLQTVIELIVGFVDSNVKDMYQGKSKVIAPLALTVFVWVVLMNTMDLLPIDFLPYIAEHIFGLPALRVVPSADVSITLSMALGVFALILFYSIKMKGNCGFIKELTMQPFNHPLFIPVNIILEGVSLLSKPISLGLRLFGNMYAGELIFILIAGLLPWWSQWLLSVPWAIFHILIIALQAFIFMVLTIVYLAMASEEH</sequence>
<keyword evidence="10 12" id="KW-0472">Membrane</keyword>
<keyword evidence="7 12" id="KW-0375">Hydrogen ion transport</keyword>
<dbReference type="Gene3D" id="1.20.120.220">
    <property type="entry name" value="ATP synthase, F0 complex, subunit A"/>
    <property type="match status" value="1"/>
</dbReference>
<dbReference type="PROSITE" id="PS00449">
    <property type="entry name" value="ATPASE_A"/>
    <property type="match status" value="1"/>
</dbReference>
<accession>A0A6L2ZM41</accession>
<gene>
    <name evidence="12 14" type="primary">atpB</name>
    <name evidence="14" type="ORF">RINTU1_11300</name>
</gene>
<keyword evidence="11 12" id="KW-0066">ATP synthesis</keyword>
<evidence type="ECO:0000256" key="10">
    <source>
        <dbReference type="ARBA" id="ARBA00023136"/>
    </source>
</evidence>
<dbReference type="PANTHER" id="PTHR42823">
    <property type="entry name" value="ATP SYNTHASE SUBUNIT A, CHLOROPLASTIC"/>
    <property type="match status" value="1"/>
</dbReference>
<dbReference type="EMBL" id="BLXO01000002">
    <property type="protein sequence ID" value="GFN45806.1"/>
    <property type="molecule type" value="Genomic_DNA"/>
</dbReference>
<proteinExistence type="inferred from homology"/>
<keyword evidence="6 12" id="KW-0812">Transmembrane</keyword>
<protein>
    <recommendedName>
        <fullName evidence="12 13">ATP synthase subunit a</fullName>
    </recommendedName>
    <alternativeName>
        <fullName evidence="12">ATP synthase F0 sector subunit a</fullName>
    </alternativeName>
    <alternativeName>
        <fullName evidence="12">F-ATPase subunit 6</fullName>
    </alternativeName>
</protein>
<dbReference type="InterPro" id="IPR023011">
    <property type="entry name" value="ATP_synth_F0_asu_AS"/>
</dbReference>
<dbReference type="CDD" id="cd00310">
    <property type="entry name" value="ATP-synt_Fo_a_6"/>
    <property type="match status" value="1"/>
</dbReference>
<evidence type="ECO:0000256" key="13">
    <source>
        <dbReference type="RuleBase" id="RU000483"/>
    </source>
</evidence>
<feature type="transmembrane region" description="Helical" evidence="12">
    <location>
        <begin position="53"/>
        <end position="74"/>
    </location>
</feature>
<dbReference type="GO" id="GO:0005886">
    <property type="term" value="C:plasma membrane"/>
    <property type="evidence" value="ECO:0007669"/>
    <property type="project" value="UniProtKB-SubCell"/>
</dbReference>
<dbReference type="AlphaFoldDB" id="A0A6L2ZM41"/>
<keyword evidence="8 12" id="KW-1133">Transmembrane helix</keyword>
<evidence type="ECO:0000256" key="5">
    <source>
        <dbReference type="ARBA" id="ARBA00022547"/>
    </source>
</evidence>
<evidence type="ECO:0000256" key="8">
    <source>
        <dbReference type="ARBA" id="ARBA00022989"/>
    </source>
</evidence>
<dbReference type="SUPFAM" id="SSF81336">
    <property type="entry name" value="F1F0 ATP synthase subunit A"/>
    <property type="match status" value="1"/>
</dbReference>
<dbReference type="FunFam" id="1.20.120.220:FF:000002">
    <property type="entry name" value="ATP synthase subunit a"/>
    <property type="match status" value="1"/>
</dbReference>
<organism evidence="14 15">
    <name type="scientific">Candidatus Regiella insecticola</name>
    <dbReference type="NCBI Taxonomy" id="138073"/>
    <lineage>
        <taxon>Bacteria</taxon>
        <taxon>Pseudomonadati</taxon>
        <taxon>Pseudomonadota</taxon>
        <taxon>Gammaproteobacteria</taxon>
        <taxon>Enterobacterales</taxon>
        <taxon>Enterobacteriaceae</taxon>
        <taxon>aphid secondary symbionts</taxon>
        <taxon>Candidatus Regiella</taxon>
    </lineage>
</organism>
<dbReference type="InterPro" id="IPR000568">
    <property type="entry name" value="ATP_synth_F0_asu"/>
</dbReference>
<dbReference type="PRINTS" id="PR00123">
    <property type="entry name" value="ATPASEA"/>
</dbReference>
<evidence type="ECO:0000256" key="11">
    <source>
        <dbReference type="ARBA" id="ARBA00023310"/>
    </source>
</evidence>
<dbReference type="GO" id="GO:0042777">
    <property type="term" value="P:proton motive force-driven plasma membrane ATP synthesis"/>
    <property type="evidence" value="ECO:0007669"/>
    <property type="project" value="TreeGrafter"/>
</dbReference>
<evidence type="ECO:0000256" key="9">
    <source>
        <dbReference type="ARBA" id="ARBA00023065"/>
    </source>
</evidence>
<evidence type="ECO:0000313" key="15">
    <source>
        <dbReference type="Proteomes" id="UP000504714"/>
    </source>
</evidence>
<keyword evidence="5 12" id="KW-0138">CF(0)</keyword>
<feature type="transmembrane region" description="Helical" evidence="12">
    <location>
        <begin position="114"/>
        <end position="132"/>
    </location>
</feature>
<dbReference type="Pfam" id="PF00119">
    <property type="entry name" value="ATP-synt_A"/>
    <property type="match status" value="1"/>
</dbReference>
<dbReference type="InterPro" id="IPR035908">
    <property type="entry name" value="F0_ATP_A_sf"/>
</dbReference>
<reference evidence="14 15" key="1">
    <citation type="submission" date="2020-06" db="EMBL/GenBank/DDBJ databases">
        <title>The genome sequence of Candidatus Regiella insecticola strain Tut.</title>
        <authorList>
            <person name="Nikoh N."/>
            <person name="Tsuchida T."/>
            <person name="Koga R."/>
            <person name="Oshima K."/>
            <person name="Hattori M."/>
            <person name="Fukatsu T."/>
        </authorList>
    </citation>
    <scope>NUCLEOTIDE SEQUENCE [LARGE SCALE GENOMIC DNA]</scope>
    <source>
        <strain evidence="14 15">Tut</strain>
    </source>
</reference>
<dbReference type="PANTHER" id="PTHR42823:SF3">
    <property type="entry name" value="ATP SYNTHASE SUBUNIT A, CHLOROPLASTIC"/>
    <property type="match status" value="1"/>
</dbReference>
<comment type="similarity">
    <text evidence="2 12 13">Belongs to the ATPase A chain family.</text>
</comment>
<keyword evidence="9 12" id="KW-0406">Ion transport</keyword>
<evidence type="ECO:0000256" key="12">
    <source>
        <dbReference type="HAMAP-Rule" id="MF_01393"/>
    </source>
</evidence>
<dbReference type="Proteomes" id="UP000504714">
    <property type="component" value="Unassembled WGS sequence"/>
</dbReference>
<evidence type="ECO:0000313" key="14">
    <source>
        <dbReference type="EMBL" id="GFN45806.1"/>
    </source>
</evidence>
<evidence type="ECO:0000256" key="3">
    <source>
        <dbReference type="ARBA" id="ARBA00022448"/>
    </source>
</evidence>
<evidence type="ECO:0000256" key="6">
    <source>
        <dbReference type="ARBA" id="ARBA00022692"/>
    </source>
</evidence>
<comment type="caution">
    <text evidence="14">The sequence shown here is derived from an EMBL/GenBank/DDBJ whole genome shotgun (WGS) entry which is preliminary data.</text>
</comment>
<evidence type="ECO:0000256" key="1">
    <source>
        <dbReference type="ARBA" id="ARBA00004141"/>
    </source>
</evidence>
<name>A0A6L2ZM41_9ENTR</name>
<feature type="transmembrane region" description="Helical" evidence="12">
    <location>
        <begin position="253"/>
        <end position="279"/>
    </location>
</feature>
<dbReference type="HAMAP" id="MF_01393">
    <property type="entry name" value="ATP_synth_a_bact"/>
    <property type="match status" value="1"/>
</dbReference>
<feature type="transmembrane region" description="Helical" evidence="12">
    <location>
        <begin position="225"/>
        <end position="247"/>
    </location>
</feature>
<evidence type="ECO:0000256" key="7">
    <source>
        <dbReference type="ARBA" id="ARBA00022781"/>
    </source>
</evidence>
<feature type="transmembrane region" description="Helical" evidence="12">
    <location>
        <begin position="161"/>
        <end position="180"/>
    </location>
</feature>
<dbReference type="NCBIfam" id="TIGR01131">
    <property type="entry name" value="ATP_synt_6_or_A"/>
    <property type="match status" value="1"/>
</dbReference>
<comment type="function">
    <text evidence="12 13">Key component of the proton channel; it plays a direct role in the translocation of protons across the membrane.</text>
</comment>
<dbReference type="GO" id="GO:0045259">
    <property type="term" value="C:proton-transporting ATP synthase complex"/>
    <property type="evidence" value="ECO:0007669"/>
    <property type="project" value="UniProtKB-KW"/>
</dbReference>
<evidence type="ECO:0000256" key="4">
    <source>
        <dbReference type="ARBA" id="ARBA00022475"/>
    </source>
</evidence>
<evidence type="ECO:0000256" key="2">
    <source>
        <dbReference type="ARBA" id="ARBA00006810"/>
    </source>
</evidence>
<keyword evidence="4 12" id="KW-1003">Cell membrane</keyword>
<keyword evidence="3 12" id="KW-0813">Transport</keyword>
<dbReference type="InterPro" id="IPR045082">
    <property type="entry name" value="ATP_syn_F0_a_bact/chloroplast"/>
</dbReference>